<accession>A0AAX3G319</accession>
<dbReference type="GO" id="GO:0009055">
    <property type="term" value="F:electron transfer activity"/>
    <property type="evidence" value="ECO:0007669"/>
    <property type="project" value="InterPro"/>
</dbReference>
<dbReference type="GO" id="GO:0022904">
    <property type="term" value="P:respiratory electron transport chain"/>
    <property type="evidence" value="ECO:0007669"/>
    <property type="project" value="InterPro"/>
</dbReference>
<evidence type="ECO:0000256" key="7">
    <source>
        <dbReference type="ARBA" id="ARBA00022723"/>
    </source>
</evidence>
<evidence type="ECO:0000256" key="6">
    <source>
        <dbReference type="ARBA" id="ARBA00022692"/>
    </source>
</evidence>
<keyword evidence="6 13" id="KW-0812">Transmembrane</keyword>
<evidence type="ECO:0000256" key="11">
    <source>
        <dbReference type="ARBA" id="ARBA00023136"/>
    </source>
</evidence>
<keyword evidence="4" id="KW-1003">Cell membrane</keyword>
<dbReference type="InterPro" id="IPR016174">
    <property type="entry name" value="Di-haem_cyt_TM"/>
</dbReference>
<feature type="transmembrane region" description="Helical" evidence="13">
    <location>
        <begin position="45"/>
        <end position="66"/>
    </location>
</feature>
<feature type="transmembrane region" description="Helical" evidence="13">
    <location>
        <begin position="86"/>
        <end position="109"/>
    </location>
</feature>
<feature type="transmembrane region" description="Helical" evidence="13">
    <location>
        <begin position="141"/>
        <end position="162"/>
    </location>
</feature>
<keyword evidence="5" id="KW-0349">Heme</keyword>
<dbReference type="GO" id="GO:0016491">
    <property type="term" value="F:oxidoreductase activity"/>
    <property type="evidence" value="ECO:0007669"/>
    <property type="project" value="UniProtKB-KW"/>
</dbReference>
<keyword evidence="9 13" id="KW-1133">Transmembrane helix</keyword>
<sequence length="184" mass="20429">MNASSSYSLAARLFHWSMALIIIGVWLIGFYSANLRGDVPRGGPAVFVHKAIASTVLFLLLARLCYRLTHRYPAMPSSVSRAMSGIAHIAHALLYLVAMLAVPLSGWYWSSVAGHPIPLLGLFNLPPIAPVDQSRYDLAMWIHRLLSWGAGALILVHVLAALKHHFFDKDDILARMLPRIRRRG</sequence>
<dbReference type="EMBL" id="LR134334">
    <property type="protein sequence ID" value="VEF77479.1"/>
    <property type="molecule type" value="Genomic_DNA"/>
</dbReference>
<dbReference type="GO" id="GO:0046872">
    <property type="term" value="F:metal ion binding"/>
    <property type="evidence" value="ECO:0007669"/>
    <property type="project" value="UniProtKB-KW"/>
</dbReference>
<proteinExistence type="inferred from homology"/>
<evidence type="ECO:0000256" key="9">
    <source>
        <dbReference type="ARBA" id="ARBA00022989"/>
    </source>
</evidence>
<dbReference type="GO" id="GO:0020037">
    <property type="term" value="F:heme binding"/>
    <property type="evidence" value="ECO:0007669"/>
    <property type="project" value="TreeGrafter"/>
</dbReference>
<evidence type="ECO:0000259" key="14">
    <source>
        <dbReference type="Pfam" id="PF01292"/>
    </source>
</evidence>
<dbReference type="InterPro" id="IPR011577">
    <property type="entry name" value="Cyt_b561_bac/Ni-Hgenase"/>
</dbReference>
<evidence type="ECO:0000256" key="1">
    <source>
        <dbReference type="ARBA" id="ARBA00001970"/>
    </source>
</evidence>
<evidence type="ECO:0000256" key="13">
    <source>
        <dbReference type="SAM" id="Phobius"/>
    </source>
</evidence>
<keyword evidence="10" id="KW-0408">Iron</keyword>
<dbReference type="AlphaFoldDB" id="A0AAX3G319"/>
<evidence type="ECO:0000256" key="5">
    <source>
        <dbReference type="ARBA" id="ARBA00022617"/>
    </source>
</evidence>
<dbReference type="Pfam" id="PF01292">
    <property type="entry name" value="Ni_hydr_CYTB"/>
    <property type="match status" value="1"/>
</dbReference>
<gene>
    <name evidence="15" type="primary">yceJ_2</name>
    <name evidence="15" type="ORF">NCTC7357_05885</name>
</gene>
<keyword evidence="15" id="KW-0560">Oxidoreductase</keyword>
<evidence type="ECO:0000256" key="4">
    <source>
        <dbReference type="ARBA" id="ARBA00022475"/>
    </source>
</evidence>
<comment type="subcellular location">
    <subcellularLocation>
        <location evidence="2">Cell membrane</location>
        <topology evidence="2">Multi-pass membrane protein</topology>
    </subcellularLocation>
</comment>
<evidence type="ECO:0000256" key="3">
    <source>
        <dbReference type="ARBA" id="ARBA00022448"/>
    </source>
</evidence>
<evidence type="ECO:0000256" key="2">
    <source>
        <dbReference type="ARBA" id="ARBA00004651"/>
    </source>
</evidence>
<dbReference type="SUPFAM" id="SSF81342">
    <property type="entry name" value="Transmembrane di-heme cytochromes"/>
    <property type="match status" value="1"/>
</dbReference>
<dbReference type="EC" id="1.2.2.4" evidence="15"/>
<keyword evidence="8" id="KW-0249">Electron transport</keyword>
<keyword evidence="11 13" id="KW-0472">Membrane</keyword>
<dbReference type="RefSeq" id="WP_102676552.1">
    <property type="nucleotide sequence ID" value="NZ_CP118137.1"/>
</dbReference>
<protein>
    <submittedName>
        <fullName evidence="15">Cytochrome b561 family protein</fullName>
        <ecNumber evidence="15">1.2.2.4</ecNumber>
    </submittedName>
</protein>
<evidence type="ECO:0000313" key="15">
    <source>
        <dbReference type="EMBL" id="VEF77479.1"/>
    </source>
</evidence>
<dbReference type="PANTHER" id="PTHR30529">
    <property type="entry name" value="CYTOCHROME B561"/>
    <property type="match status" value="1"/>
</dbReference>
<dbReference type="PANTHER" id="PTHR30529:SF1">
    <property type="entry name" value="CYTOCHROME B561 HOMOLOG 2"/>
    <property type="match status" value="1"/>
</dbReference>
<dbReference type="GO" id="GO:0005886">
    <property type="term" value="C:plasma membrane"/>
    <property type="evidence" value="ECO:0007669"/>
    <property type="project" value="UniProtKB-SubCell"/>
</dbReference>
<evidence type="ECO:0000256" key="8">
    <source>
        <dbReference type="ARBA" id="ARBA00022982"/>
    </source>
</evidence>
<feature type="transmembrane region" description="Helical" evidence="13">
    <location>
        <begin position="12"/>
        <end position="33"/>
    </location>
</feature>
<comment type="cofactor">
    <cofactor evidence="1">
        <name>heme b</name>
        <dbReference type="ChEBI" id="CHEBI:60344"/>
    </cofactor>
</comment>
<name>A0AAX3G319_9PSED</name>
<keyword evidence="7" id="KW-0479">Metal-binding</keyword>
<keyword evidence="3" id="KW-0813">Transport</keyword>
<dbReference type="Proteomes" id="UP000277437">
    <property type="component" value="Chromosome"/>
</dbReference>
<evidence type="ECO:0000313" key="16">
    <source>
        <dbReference type="Proteomes" id="UP000277437"/>
    </source>
</evidence>
<dbReference type="Gene3D" id="1.20.950.20">
    <property type="entry name" value="Transmembrane di-heme cytochromes, Chain C"/>
    <property type="match status" value="1"/>
</dbReference>
<evidence type="ECO:0000256" key="10">
    <source>
        <dbReference type="ARBA" id="ARBA00023004"/>
    </source>
</evidence>
<dbReference type="InterPro" id="IPR052168">
    <property type="entry name" value="Cytochrome_b561_oxidase"/>
</dbReference>
<comment type="similarity">
    <text evidence="12">Belongs to the cytochrome b561 family.</text>
</comment>
<evidence type="ECO:0000256" key="12">
    <source>
        <dbReference type="ARBA" id="ARBA00037975"/>
    </source>
</evidence>
<feature type="domain" description="Cytochrome b561 bacterial/Ni-hydrogenase" evidence="14">
    <location>
        <begin position="7"/>
        <end position="178"/>
    </location>
</feature>
<organism evidence="15 16">
    <name type="scientific">Pseudomonas chlororaphis</name>
    <dbReference type="NCBI Taxonomy" id="587753"/>
    <lineage>
        <taxon>Bacteria</taxon>
        <taxon>Pseudomonadati</taxon>
        <taxon>Pseudomonadota</taxon>
        <taxon>Gammaproteobacteria</taxon>
        <taxon>Pseudomonadales</taxon>
        <taxon>Pseudomonadaceae</taxon>
        <taxon>Pseudomonas</taxon>
    </lineage>
</organism>
<reference evidence="15 16" key="1">
    <citation type="submission" date="2018-12" db="EMBL/GenBank/DDBJ databases">
        <authorList>
            <consortium name="Pathogen Informatics"/>
        </authorList>
    </citation>
    <scope>NUCLEOTIDE SEQUENCE [LARGE SCALE GENOMIC DNA]</scope>
    <source>
        <strain evidence="15 16">NCTC7357</strain>
    </source>
</reference>